<dbReference type="InterPro" id="IPR040442">
    <property type="entry name" value="Pyrv_kinase-like_dom_sf"/>
</dbReference>
<evidence type="ECO:0000313" key="12">
    <source>
        <dbReference type="Proteomes" id="UP000473681"/>
    </source>
</evidence>
<feature type="binding site" evidence="7 9">
    <location>
        <position position="83"/>
    </location>
    <ligand>
        <name>3-methyl-2-oxobutanoate</name>
        <dbReference type="ChEBI" id="CHEBI:11851"/>
    </ligand>
</feature>
<feature type="binding site" evidence="7 9">
    <location>
        <position position="113"/>
    </location>
    <ligand>
        <name>3-methyl-2-oxobutanoate</name>
        <dbReference type="ChEBI" id="CHEBI:11851"/>
    </ligand>
</feature>
<feature type="binding site" evidence="7 10">
    <location>
        <position position="115"/>
    </location>
    <ligand>
        <name>Mg(2+)</name>
        <dbReference type="ChEBI" id="CHEBI:18420"/>
    </ligand>
</feature>
<comment type="caution">
    <text evidence="11">The sequence shown here is derived from an EMBL/GenBank/DDBJ whole genome shotgun (WGS) entry which is preliminary data.</text>
</comment>
<keyword evidence="7 10" id="KW-0479">Metal-binding</keyword>
<accession>A0A846JUG2</accession>
<name>A0A846JUG2_CLOBO</name>
<keyword evidence="4 7" id="KW-0566">Pantothenate biosynthesis</keyword>
<dbReference type="Pfam" id="PF02548">
    <property type="entry name" value="Pantoate_transf"/>
    <property type="match status" value="1"/>
</dbReference>
<dbReference type="PIRSF" id="PIRSF000388">
    <property type="entry name" value="Pantoate_hydroxy_MeTrfase"/>
    <property type="match status" value="1"/>
</dbReference>
<keyword evidence="7 10" id="KW-0460">Magnesium</keyword>
<dbReference type="FunFam" id="3.20.20.60:FF:000003">
    <property type="entry name" value="3-methyl-2-oxobutanoate hydroxymethyltransferase"/>
    <property type="match status" value="1"/>
</dbReference>
<dbReference type="UniPathway" id="UPA00028">
    <property type="reaction ID" value="UER00003"/>
</dbReference>
<feature type="binding site" evidence="7 9">
    <location>
        <begin position="44"/>
        <end position="45"/>
    </location>
    <ligand>
        <name>3-methyl-2-oxobutanoate</name>
        <dbReference type="ChEBI" id="CHEBI:11851"/>
    </ligand>
</feature>
<evidence type="ECO:0000256" key="6">
    <source>
        <dbReference type="ARBA" id="ARBA00056497"/>
    </source>
</evidence>
<dbReference type="GO" id="GO:0005737">
    <property type="term" value="C:cytoplasm"/>
    <property type="evidence" value="ECO:0007669"/>
    <property type="project" value="UniProtKB-SubCell"/>
</dbReference>
<dbReference type="NCBIfam" id="NF001452">
    <property type="entry name" value="PRK00311.1"/>
    <property type="match status" value="1"/>
</dbReference>
<dbReference type="PANTHER" id="PTHR20881:SF0">
    <property type="entry name" value="3-METHYL-2-OXOBUTANOATE HYDROXYMETHYLTRANSFERASE"/>
    <property type="match status" value="1"/>
</dbReference>
<comment type="subcellular location">
    <subcellularLocation>
        <location evidence="7">Cytoplasm</location>
    </subcellularLocation>
</comment>
<dbReference type="NCBIfam" id="TIGR00222">
    <property type="entry name" value="panB"/>
    <property type="match status" value="1"/>
</dbReference>
<dbReference type="PANTHER" id="PTHR20881">
    <property type="entry name" value="3-METHYL-2-OXOBUTANOATE HYDROXYMETHYLTRANSFERASE"/>
    <property type="match status" value="1"/>
</dbReference>
<feature type="binding site" evidence="7 10">
    <location>
        <position position="44"/>
    </location>
    <ligand>
        <name>Mg(2+)</name>
        <dbReference type="ChEBI" id="CHEBI:18420"/>
    </ligand>
</feature>
<reference evidence="11 12" key="1">
    <citation type="submission" date="2019-04" db="EMBL/GenBank/DDBJ databases">
        <title>Genome sequencing of Clostridium botulinum Groups I-IV and Clostridium butyricum.</title>
        <authorList>
            <person name="Brunt J."/>
            <person name="Van Vliet A.H.M."/>
            <person name="Stringer S.C."/>
            <person name="Carter A.T."/>
            <person name="Peck M.W."/>
        </authorList>
    </citation>
    <scope>NUCLEOTIDE SEQUENCE [LARGE SCALE GENOMIC DNA]</scope>
    <source>
        <strain evidence="11 12">CB-K-33E</strain>
    </source>
</reference>
<dbReference type="GO" id="GO:0008168">
    <property type="term" value="F:methyltransferase activity"/>
    <property type="evidence" value="ECO:0007669"/>
    <property type="project" value="UniProtKB-KW"/>
</dbReference>
<dbReference type="GO" id="GO:0000287">
    <property type="term" value="F:magnesium ion binding"/>
    <property type="evidence" value="ECO:0007669"/>
    <property type="project" value="TreeGrafter"/>
</dbReference>
<keyword evidence="11" id="KW-0489">Methyltransferase</keyword>
<sequence>MKNTIATFQEFKNKGKKISMLTAYDYSMAKIIDESGINGILIGDSLGMVIKGEEDTLSVTVDEIIYHTKSVKKGAKNALIVSDMPFLSYHTSVEESVKNAGKMIKEGGANAVKLEGGASVIKQIKAIVDAQIPVMGHLGLTPQSVNAFGGFKIQGKSEEAAKRLIEDAKLIEDAGAFAIVLECVPKKVAEIITKEISIPTIGIGAGNECDGQILVYQDMLGMFDDFIPKFVKQYANLGAQMREAIQIYIGEVGEGSFPQDKHSFKIDEKELQKLY</sequence>
<keyword evidence="5 7" id="KW-0808">Transferase</keyword>
<feature type="active site" description="Proton acceptor" evidence="7 8">
    <location>
        <position position="182"/>
    </location>
</feature>
<dbReference type="HAMAP" id="MF_00156">
    <property type="entry name" value="PanB"/>
    <property type="match status" value="1"/>
</dbReference>
<evidence type="ECO:0000256" key="4">
    <source>
        <dbReference type="ARBA" id="ARBA00022655"/>
    </source>
</evidence>
<evidence type="ECO:0000256" key="8">
    <source>
        <dbReference type="PIRSR" id="PIRSR000388-1"/>
    </source>
</evidence>
<evidence type="ECO:0000256" key="1">
    <source>
        <dbReference type="ARBA" id="ARBA00005033"/>
    </source>
</evidence>
<evidence type="ECO:0000256" key="9">
    <source>
        <dbReference type="PIRSR" id="PIRSR000388-2"/>
    </source>
</evidence>
<evidence type="ECO:0000256" key="10">
    <source>
        <dbReference type="PIRSR" id="PIRSR000388-3"/>
    </source>
</evidence>
<dbReference type="CDD" id="cd06557">
    <property type="entry name" value="KPHMT-like"/>
    <property type="match status" value="1"/>
</dbReference>
<dbReference type="InterPro" id="IPR015813">
    <property type="entry name" value="Pyrv/PenolPyrv_kinase-like_dom"/>
</dbReference>
<dbReference type="Gene3D" id="3.20.20.60">
    <property type="entry name" value="Phosphoenolpyruvate-binding domains"/>
    <property type="match status" value="1"/>
</dbReference>
<dbReference type="GO" id="GO:0032259">
    <property type="term" value="P:methylation"/>
    <property type="evidence" value="ECO:0007669"/>
    <property type="project" value="UniProtKB-KW"/>
</dbReference>
<dbReference type="EC" id="2.1.2.11" evidence="7"/>
<dbReference type="EMBL" id="SWVK01000020">
    <property type="protein sequence ID" value="NFN36207.1"/>
    <property type="molecule type" value="Genomic_DNA"/>
</dbReference>
<comment type="cofactor">
    <cofactor evidence="7 10">
        <name>Mg(2+)</name>
        <dbReference type="ChEBI" id="CHEBI:18420"/>
    </cofactor>
    <text evidence="7 10">Binds 1 Mg(2+) ion per subunit.</text>
</comment>
<protein>
    <recommendedName>
        <fullName evidence="7">3-methyl-2-oxobutanoate hydroxymethyltransferase</fullName>
        <ecNumber evidence="7">2.1.2.11</ecNumber>
    </recommendedName>
    <alternativeName>
        <fullName evidence="7">Ketopantoate hydroxymethyltransferase</fullName>
        <shortName evidence="7">KPHMT</shortName>
    </alternativeName>
</protein>
<dbReference type="GO" id="GO:0015940">
    <property type="term" value="P:pantothenate biosynthetic process"/>
    <property type="evidence" value="ECO:0007669"/>
    <property type="project" value="UniProtKB-UniRule"/>
</dbReference>
<keyword evidence="7" id="KW-0963">Cytoplasm</keyword>
<comment type="pathway">
    <text evidence="1 7">Cofactor biosynthesis; (R)-pantothenate biosynthesis; (R)-pantoate from 3-methyl-2-oxobutanoate: step 1/2.</text>
</comment>
<dbReference type="InterPro" id="IPR003700">
    <property type="entry name" value="Pantoate_hydroxy_MeTrfase"/>
</dbReference>
<dbReference type="AlphaFoldDB" id="A0A846JUG2"/>
<evidence type="ECO:0000313" key="11">
    <source>
        <dbReference type="EMBL" id="NFN36207.1"/>
    </source>
</evidence>
<gene>
    <name evidence="7 11" type="primary">panB</name>
    <name evidence="11" type="ORF">FDB51_14005</name>
</gene>
<evidence type="ECO:0000256" key="7">
    <source>
        <dbReference type="HAMAP-Rule" id="MF_00156"/>
    </source>
</evidence>
<dbReference type="GO" id="GO:0003864">
    <property type="term" value="F:3-methyl-2-oxobutanoate hydroxymethyltransferase activity"/>
    <property type="evidence" value="ECO:0007669"/>
    <property type="project" value="UniProtKB-UniRule"/>
</dbReference>
<organism evidence="11 12">
    <name type="scientific">Clostridium botulinum</name>
    <dbReference type="NCBI Taxonomy" id="1491"/>
    <lineage>
        <taxon>Bacteria</taxon>
        <taxon>Bacillati</taxon>
        <taxon>Bacillota</taxon>
        <taxon>Clostridia</taxon>
        <taxon>Eubacteriales</taxon>
        <taxon>Clostridiaceae</taxon>
        <taxon>Clostridium</taxon>
    </lineage>
</organism>
<evidence type="ECO:0000256" key="2">
    <source>
        <dbReference type="ARBA" id="ARBA00008676"/>
    </source>
</evidence>
<comment type="catalytic activity">
    <reaction evidence="7">
        <text>(6R)-5,10-methylene-5,6,7,8-tetrahydrofolate + 3-methyl-2-oxobutanoate + H2O = 2-dehydropantoate + (6S)-5,6,7,8-tetrahydrofolate</text>
        <dbReference type="Rhea" id="RHEA:11824"/>
        <dbReference type="ChEBI" id="CHEBI:11561"/>
        <dbReference type="ChEBI" id="CHEBI:11851"/>
        <dbReference type="ChEBI" id="CHEBI:15377"/>
        <dbReference type="ChEBI" id="CHEBI:15636"/>
        <dbReference type="ChEBI" id="CHEBI:57453"/>
        <dbReference type="EC" id="2.1.2.11"/>
    </reaction>
</comment>
<evidence type="ECO:0000256" key="3">
    <source>
        <dbReference type="ARBA" id="ARBA00011424"/>
    </source>
</evidence>
<comment type="subunit">
    <text evidence="3 7">Homodecamer; pentamer of dimers.</text>
</comment>
<evidence type="ECO:0000256" key="5">
    <source>
        <dbReference type="ARBA" id="ARBA00022679"/>
    </source>
</evidence>
<comment type="similarity">
    <text evidence="2 7">Belongs to the PanB family.</text>
</comment>
<proteinExistence type="inferred from homology"/>
<comment type="function">
    <text evidence="6 7">Catalyzes the reversible reaction in which hydroxymethyl group from 5,10-methylenetetrahydrofolate is transferred onto alpha-ketoisovalerate to form ketopantoate.</text>
</comment>
<dbReference type="Proteomes" id="UP000473681">
    <property type="component" value="Unassembled WGS sequence"/>
</dbReference>
<feature type="binding site" evidence="7 10">
    <location>
        <position position="83"/>
    </location>
    <ligand>
        <name>Mg(2+)</name>
        <dbReference type="ChEBI" id="CHEBI:18420"/>
    </ligand>
</feature>
<dbReference type="SUPFAM" id="SSF51621">
    <property type="entry name" value="Phosphoenolpyruvate/pyruvate domain"/>
    <property type="match status" value="1"/>
</dbReference>